<keyword evidence="2" id="KW-1185">Reference proteome</keyword>
<evidence type="ECO:0000313" key="2">
    <source>
        <dbReference type="Proteomes" id="UP000308267"/>
    </source>
</evidence>
<evidence type="ECO:0000313" key="1">
    <source>
        <dbReference type="EMBL" id="TGZ72345.1"/>
    </source>
</evidence>
<proteinExistence type="predicted"/>
<accession>A0A4S2M7K3</accession>
<reference evidence="1 2" key="1">
    <citation type="journal article" date="2019" name="BMC Genomics">
        <title>New insights from Opisthorchis felineus genome: update on genomics of the epidemiologically important liver flukes.</title>
        <authorList>
            <person name="Ershov N.I."/>
            <person name="Mordvinov V.A."/>
            <person name="Prokhortchouk E.B."/>
            <person name="Pakharukova M.Y."/>
            <person name="Gunbin K.V."/>
            <person name="Ustyantsev K."/>
            <person name="Genaev M.A."/>
            <person name="Blinov A.G."/>
            <person name="Mazur A."/>
            <person name="Boulygina E."/>
            <person name="Tsygankova S."/>
            <person name="Khrameeva E."/>
            <person name="Chekanov N."/>
            <person name="Fan G."/>
            <person name="Xiao A."/>
            <person name="Zhang H."/>
            <person name="Xu X."/>
            <person name="Yang H."/>
            <person name="Solovyev V."/>
            <person name="Lee S.M."/>
            <person name="Liu X."/>
            <person name="Afonnikov D.A."/>
            <person name="Skryabin K.G."/>
        </authorList>
    </citation>
    <scope>NUCLEOTIDE SEQUENCE [LARGE SCALE GENOMIC DNA]</scope>
    <source>
        <strain evidence="1">AK-0245</strain>
        <tissue evidence="1">Whole organism</tissue>
    </source>
</reference>
<dbReference type="EMBL" id="SJOL01003794">
    <property type="protein sequence ID" value="TGZ72345.1"/>
    <property type="molecule type" value="Genomic_DNA"/>
</dbReference>
<gene>
    <name evidence="1" type="ORF">CRM22_002143</name>
</gene>
<sequence length="111" mass="12766">MRLLQNTSGKTILSPDRVDFRDASEAKIFPNYRLYAHHCTPLAVLSLYYDLERTIKFGHSRETVELMRAERRKAGGVECHNTQTSSTKFPMIFFFNTRTKVCPTDCISVST</sequence>
<comment type="caution">
    <text evidence="1">The sequence shown here is derived from an EMBL/GenBank/DDBJ whole genome shotgun (WGS) entry which is preliminary data.</text>
</comment>
<dbReference type="Proteomes" id="UP000308267">
    <property type="component" value="Unassembled WGS sequence"/>
</dbReference>
<dbReference type="OrthoDB" id="10515306at2759"/>
<name>A0A4S2M7K3_OPIFE</name>
<organism evidence="1 2">
    <name type="scientific">Opisthorchis felineus</name>
    <dbReference type="NCBI Taxonomy" id="147828"/>
    <lineage>
        <taxon>Eukaryota</taxon>
        <taxon>Metazoa</taxon>
        <taxon>Spiralia</taxon>
        <taxon>Lophotrochozoa</taxon>
        <taxon>Platyhelminthes</taxon>
        <taxon>Trematoda</taxon>
        <taxon>Digenea</taxon>
        <taxon>Opisthorchiida</taxon>
        <taxon>Opisthorchiata</taxon>
        <taxon>Opisthorchiidae</taxon>
        <taxon>Opisthorchis</taxon>
    </lineage>
</organism>
<protein>
    <submittedName>
        <fullName evidence="1">Uncharacterized protein</fullName>
    </submittedName>
</protein>
<dbReference type="AlphaFoldDB" id="A0A4S2M7K3"/>